<comment type="caution">
    <text evidence="5">The sequence shown here is derived from an EMBL/GenBank/DDBJ whole genome shotgun (WGS) entry which is preliminary data.</text>
</comment>
<evidence type="ECO:0000259" key="4">
    <source>
        <dbReference type="PROSITE" id="PS50991"/>
    </source>
</evidence>
<dbReference type="InterPro" id="IPR043594">
    <property type="entry name" value="HMGL"/>
</dbReference>
<organism evidence="5 6">
    <name type="scientific">Salipiger aestuarii</name>
    <dbReference type="NCBI Taxonomy" id="568098"/>
    <lineage>
        <taxon>Bacteria</taxon>
        <taxon>Pseudomonadati</taxon>
        <taxon>Pseudomonadota</taxon>
        <taxon>Alphaproteobacteria</taxon>
        <taxon>Rhodobacterales</taxon>
        <taxon>Roseobacteraceae</taxon>
        <taxon>Salipiger</taxon>
    </lineage>
</organism>
<dbReference type="Gene3D" id="3.20.20.70">
    <property type="entry name" value="Aldolase class I"/>
    <property type="match status" value="1"/>
</dbReference>
<reference evidence="5 6" key="1">
    <citation type="submission" date="2018-06" db="EMBL/GenBank/DDBJ databases">
        <title>Genomic Encyclopedia of Archaeal and Bacterial Type Strains, Phase II (KMG-II): from individual species to whole genera.</title>
        <authorList>
            <person name="Goeker M."/>
        </authorList>
    </citation>
    <scope>NUCLEOTIDE SEQUENCE [LARGE SCALE GENOMIC DNA]</scope>
    <source>
        <strain evidence="5 6">DSM 22011</strain>
    </source>
</reference>
<dbReference type="Pfam" id="PF00682">
    <property type="entry name" value="HMGL-like"/>
    <property type="match status" value="1"/>
</dbReference>
<keyword evidence="3 5" id="KW-0456">Lyase</keyword>
<evidence type="ECO:0000256" key="1">
    <source>
        <dbReference type="ARBA" id="ARBA00009405"/>
    </source>
</evidence>
<dbReference type="InterPro" id="IPR013785">
    <property type="entry name" value="Aldolase_TIM"/>
</dbReference>
<dbReference type="InterPro" id="IPR000891">
    <property type="entry name" value="PYR_CT"/>
</dbReference>
<protein>
    <submittedName>
        <fullName evidence="5">Hydroxymethylglutaryl-CoA lyase</fullName>
    </submittedName>
</protein>
<dbReference type="Proteomes" id="UP000249165">
    <property type="component" value="Unassembled WGS sequence"/>
</dbReference>
<keyword evidence="6" id="KW-1185">Reference proteome</keyword>
<feature type="domain" description="Pyruvate carboxyltransferase" evidence="4">
    <location>
        <begin position="6"/>
        <end position="274"/>
    </location>
</feature>
<comment type="similarity">
    <text evidence="1">Belongs to the HMG-CoA lyase family.</text>
</comment>
<evidence type="ECO:0000256" key="3">
    <source>
        <dbReference type="ARBA" id="ARBA00023239"/>
    </source>
</evidence>
<keyword evidence="2" id="KW-0479">Metal-binding</keyword>
<dbReference type="GO" id="GO:0004419">
    <property type="term" value="F:hydroxymethylglutaryl-CoA lyase activity"/>
    <property type="evidence" value="ECO:0007669"/>
    <property type="project" value="TreeGrafter"/>
</dbReference>
<sequence>MTARPVTIVEVGPRDGFQGIVPFIPTERKIQFIERLAATGLERFEITSCVSDKAVPQLADAKDVIAASQGVPGVHGQVLIPTASRARQALAFGARSLAYVLSVSESHNRNNVRRTPEESVSDYAAMIADLPPGISLRLNIATAFDCPFEGRIGTEQVLTLLDQLIPLAPTAEIALCDTTGKAVPDQVGEVFDAVISRFPEVRSWAVHTHDTYGLGLANVHAAWEAGVRVVDAAFAGLGGCPFAPGASGNVATEDVVWMFERRGIQTNVDLSALIEIAKDGACIPGASAGGRVRKALAGCA</sequence>
<dbReference type="SUPFAM" id="SSF51569">
    <property type="entry name" value="Aldolase"/>
    <property type="match status" value="1"/>
</dbReference>
<dbReference type="CDD" id="cd07938">
    <property type="entry name" value="DRE_TIM_HMGL"/>
    <property type="match status" value="1"/>
</dbReference>
<dbReference type="PANTHER" id="PTHR42738:SF7">
    <property type="entry name" value="HYDROXYMETHYLGLUTARYL-COA LYASE"/>
    <property type="match status" value="1"/>
</dbReference>
<gene>
    <name evidence="5" type="ORF">ATI53_101212</name>
</gene>
<dbReference type="RefSeq" id="WP_111550196.1">
    <property type="nucleotide sequence ID" value="NZ_LIQE01000052.1"/>
</dbReference>
<dbReference type="NCBIfam" id="NF004283">
    <property type="entry name" value="PRK05692.1"/>
    <property type="match status" value="1"/>
</dbReference>
<accession>A0A327YDE5</accession>
<name>A0A327YDE5_9RHOB</name>
<dbReference type="PROSITE" id="PS50991">
    <property type="entry name" value="PYR_CT"/>
    <property type="match status" value="1"/>
</dbReference>
<dbReference type="GO" id="GO:0046872">
    <property type="term" value="F:metal ion binding"/>
    <property type="evidence" value="ECO:0007669"/>
    <property type="project" value="UniProtKB-KW"/>
</dbReference>
<proteinExistence type="inferred from homology"/>
<dbReference type="AlphaFoldDB" id="A0A327YDE5"/>
<dbReference type="OrthoDB" id="9784013at2"/>
<evidence type="ECO:0000313" key="5">
    <source>
        <dbReference type="EMBL" id="RAK18507.1"/>
    </source>
</evidence>
<evidence type="ECO:0000256" key="2">
    <source>
        <dbReference type="ARBA" id="ARBA00022723"/>
    </source>
</evidence>
<dbReference type="GO" id="GO:0046951">
    <property type="term" value="P:ketone body biosynthetic process"/>
    <property type="evidence" value="ECO:0007669"/>
    <property type="project" value="TreeGrafter"/>
</dbReference>
<dbReference type="GO" id="GO:0006552">
    <property type="term" value="P:L-leucine catabolic process"/>
    <property type="evidence" value="ECO:0007669"/>
    <property type="project" value="TreeGrafter"/>
</dbReference>
<dbReference type="PANTHER" id="PTHR42738">
    <property type="entry name" value="HYDROXYMETHYLGLUTARYL-COA LYASE"/>
    <property type="match status" value="1"/>
</dbReference>
<evidence type="ECO:0000313" key="6">
    <source>
        <dbReference type="Proteomes" id="UP000249165"/>
    </source>
</evidence>
<dbReference type="EMBL" id="QLMG01000012">
    <property type="protein sequence ID" value="RAK18507.1"/>
    <property type="molecule type" value="Genomic_DNA"/>
</dbReference>